<evidence type="ECO:0000313" key="3">
    <source>
        <dbReference type="Proteomes" id="UP001420932"/>
    </source>
</evidence>
<comment type="caution">
    <text evidence="2">The sequence shown here is derived from an EMBL/GenBank/DDBJ whole genome shotgun (WGS) entry which is preliminary data.</text>
</comment>
<reference evidence="2 3" key="1">
    <citation type="submission" date="2024-01" db="EMBL/GenBank/DDBJ databases">
        <title>Genome assemblies of Stephania.</title>
        <authorList>
            <person name="Yang L."/>
        </authorList>
    </citation>
    <scope>NUCLEOTIDE SEQUENCE [LARGE SCALE GENOMIC DNA]</scope>
    <source>
        <strain evidence="2">YNDBR</strain>
        <tissue evidence="2">Leaf</tissue>
    </source>
</reference>
<proteinExistence type="predicted"/>
<dbReference type="Proteomes" id="UP001420932">
    <property type="component" value="Unassembled WGS sequence"/>
</dbReference>
<feature type="region of interest" description="Disordered" evidence="1">
    <location>
        <begin position="192"/>
        <end position="214"/>
    </location>
</feature>
<organism evidence="2 3">
    <name type="scientific">Stephania yunnanensis</name>
    <dbReference type="NCBI Taxonomy" id="152371"/>
    <lineage>
        <taxon>Eukaryota</taxon>
        <taxon>Viridiplantae</taxon>
        <taxon>Streptophyta</taxon>
        <taxon>Embryophyta</taxon>
        <taxon>Tracheophyta</taxon>
        <taxon>Spermatophyta</taxon>
        <taxon>Magnoliopsida</taxon>
        <taxon>Ranunculales</taxon>
        <taxon>Menispermaceae</taxon>
        <taxon>Menispermoideae</taxon>
        <taxon>Cissampelideae</taxon>
        <taxon>Stephania</taxon>
    </lineage>
</organism>
<dbReference type="EMBL" id="JBBNAF010000003">
    <property type="protein sequence ID" value="KAK9159893.1"/>
    <property type="molecule type" value="Genomic_DNA"/>
</dbReference>
<dbReference type="AlphaFoldDB" id="A0AAP0PXD2"/>
<sequence length="545" mass="59755">MARHSREAKAWRRGVVRHSREARAAVARRTRGSRGVEADARVAAAVRRARGGSCGEEKRGNDFNDVKEMKVSMEDMHYCSRDMAKDIKLEEVEALIPIHEHHITITSDGEDIIEVPPEDAVIIEVDGVVAVDPECEGVTVHPEVDFRETKRGVALLAVISASAWVVSQALEAKKERKDITRLLATNYVMVSSTPSHRRSGGSYSYPRASHHDHLEGRRYHRGPPEDAVIIEVDGVVAVDPECEGVTVDPEVDFRDTKRGVALLAVISASAWVVSQALEGEDIIEVPLEDAVIIEVDGVVTVNPECEGVTVDPEVDSRDTKTEEVEALIPIHEHHITITSEGEDIIEVPPEDAVIIEVDGVVAVDPECEGVTVDPEVDSRDTKRGVALLAVISASAWVVSQALEAKKEQEVEALIPIHEHYITITSEGEDIIEVPPEDAVIIEVDGVVAVDPECEGVTVDPEVDFRDTRGGHKEEEALIPIHEHHITSTSESEDIIEVPLKTQLSLRSMGWSQSIPKEVEALIPIHEHHITITSEGEDIIEVPLKT</sequence>
<accession>A0AAP0PXD2</accession>
<name>A0AAP0PXD2_9MAGN</name>
<gene>
    <name evidence="2" type="ORF">Syun_006234</name>
</gene>
<evidence type="ECO:0000313" key="2">
    <source>
        <dbReference type="EMBL" id="KAK9159893.1"/>
    </source>
</evidence>
<protein>
    <submittedName>
        <fullName evidence="2">Uncharacterized protein</fullName>
    </submittedName>
</protein>
<keyword evidence="3" id="KW-1185">Reference proteome</keyword>
<evidence type="ECO:0000256" key="1">
    <source>
        <dbReference type="SAM" id="MobiDB-lite"/>
    </source>
</evidence>